<dbReference type="EMBL" id="MN586059">
    <property type="protein sequence ID" value="QGJ96994.1"/>
    <property type="molecule type" value="Genomic_DNA"/>
</dbReference>
<reference evidence="2 3" key="1">
    <citation type="submission" date="2019-10" db="EMBL/GenBank/DDBJ databases">
        <authorList>
            <person name="Aull H.A."/>
            <person name="Lauer M.J."/>
            <person name="Garlena R.A."/>
            <person name="Russell D.A."/>
            <person name="Pope W.H."/>
            <person name="Jacobs-Sera D."/>
            <person name="Hatfull G.F."/>
        </authorList>
    </citation>
    <scope>NUCLEOTIDE SEQUENCE [LARGE SCALE GENOMIC DNA]</scope>
</reference>
<evidence type="ECO:0000313" key="3">
    <source>
        <dbReference type="Proteomes" id="UP000424425"/>
    </source>
</evidence>
<evidence type="ECO:0000256" key="1">
    <source>
        <dbReference type="SAM" id="MobiDB-lite"/>
    </source>
</evidence>
<dbReference type="GeneID" id="80005746"/>
<keyword evidence="3" id="KW-1185">Reference proteome</keyword>
<name>A0A649VXP8_9CAUD</name>
<protein>
    <submittedName>
        <fullName evidence="2">Uncharacterized protein</fullName>
    </submittedName>
</protein>
<dbReference type="RefSeq" id="YP_010752071.1">
    <property type="nucleotide sequence ID" value="NC_073376.1"/>
</dbReference>
<feature type="region of interest" description="Disordered" evidence="1">
    <location>
        <begin position="1"/>
        <end position="56"/>
    </location>
</feature>
<dbReference type="Proteomes" id="UP000424425">
    <property type="component" value="Segment"/>
</dbReference>
<gene>
    <name evidence="2" type="primary">43</name>
    <name evidence="2" type="ORF">PBI_TEAMOCIL_43</name>
</gene>
<organism evidence="2 3">
    <name type="scientific">Microbacterium phage Teamocil</name>
    <dbReference type="NCBI Taxonomy" id="2656554"/>
    <lineage>
        <taxon>Viruses</taxon>
        <taxon>Duplodnaviria</taxon>
        <taxon>Heunggongvirae</taxon>
        <taxon>Uroviricota</taxon>
        <taxon>Caudoviricetes</taxon>
        <taxon>Hodgkinviridae</taxon>
        <taxon>Metamorphoovirus</taxon>
        <taxon>Metamorphoovirus teamocil</taxon>
    </lineage>
</organism>
<sequence length="56" mass="6040">MRPMSRNIENDGIGDVPSEVPPAVSDEAQPPVDTWAFRRDIETTAGGEVETNSEPA</sequence>
<dbReference type="KEGG" id="vg:80005746"/>
<accession>A0A649VXP8</accession>
<evidence type="ECO:0000313" key="2">
    <source>
        <dbReference type="EMBL" id="QGJ96994.1"/>
    </source>
</evidence>
<proteinExistence type="predicted"/>